<dbReference type="InterPro" id="IPR009945">
    <property type="entry name" value="ATPase_inh_sub_z"/>
</dbReference>
<accession>A0AAV4ZPD2</accession>
<evidence type="ECO:0008006" key="3">
    <source>
        <dbReference type="Google" id="ProtNLM"/>
    </source>
</evidence>
<evidence type="ECO:0000313" key="2">
    <source>
        <dbReference type="Proteomes" id="UP001055247"/>
    </source>
</evidence>
<dbReference type="RefSeq" id="WP_066926082.1">
    <property type="nucleotide sequence ID" value="NZ_BPQO01000018.1"/>
</dbReference>
<dbReference type="InterPro" id="IPR038293">
    <property type="entry name" value="ATPase_inh_sub_z_sf"/>
</dbReference>
<organism evidence="1 2">
    <name type="scientific">Methylobacterium hispanicum</name>
    <dbReference type="NCBI Taxonomy" id="270350"/>
    <lineage>
        <taxon>Bacteria</taxon>
        <taxon>Pseudomonadati</taxon>
        <taxon>Pseudomonadota</taxon>
        <taxon>Alphaproteobacteria</taxon>
        <taxon>Hyphomicrobiales</taxon>
        <taxon>Methylobacteriaceae</taxon>
        <taxon>Methylobacterium</taxon>
    </lineage>
</organism>
<reference evidence="1" key="2">
    <citation type="submission" date="2021-08" db="EMBL/GenBank/DDBJ databases">
        <authorList>
            <person name="Tani A."/>
            <person name="Ola A."/>
            <person name="Ogura Y."/>
            <person name="Katsura K."/>
            <person name="Hayashi T."/>
        </authorList>
    </citation>
    <scope>NUCLEOTIDE SEQUENCE</scope>
    <source>
        <strain evidence="1">DSM 16372</strain>
    </source>
</reference>
<dbReference type="Proteomes" id="UP001055247">
    <property type="component" value="Unassembled WGS sequence"/>
</dbReference>
<dbReference type="Pfam" id="PF07345">
    <property type="entry name" value="ATPaseInh_sub_z"/>
    <property type="match status" value="1"/>
</dbReference>
<dbReference type="PIRSF" id="PIRSF031780">
    <property type="entry name" value="UCP031780"/>
    <property type="match status" value="1"/>
</dbReference>
<dbReference type="EMBL" id="BPQO01000018">
    <property type="protein sequence ID" value="GJD90410.1"/>
    <property type="molecule type" value="Genomic_DNA"/>
</dbReference>
<dbReference type="Gene3D" id="1.10.790.20">
    <property type="entry name" value="Domain of unknown function DUF1476"/>
    <property type="match status" value="1"/>
</dbReference>
<gene>
    <name evidence="1" type="ORF">BHAOGJBA_3949</name>
</gene>
<sequence length="112" mass="12558">MTTFDARERAFERRFVQEEDARFRARTRRNLLLAAWACERMRLGAEAADRFVETFTDAGVVTGDGPLLSRLQADLRAAGVEETLPALRRELDRCAALARAERRAGPPPDPTA</sequence>
<keyword evidence="2" id="KW-1185">Reference proteome</keyword>
<protein>
    <recommendedName>
        <fullName evidence="3">Aldolase</fullName>
    </recommendedName>
</protein>
<name>A0AAV4ZPD2_9HYPH</name>
<dbReference type="AlphaFoldDB" id="A0AAV4ZPD2"/>
<evidence type="ECO:0000313" key="1">
    <source>
        <dbReference type="EMBL" id="GJD90410.1"/>
    </source>
</evidence>
<proteinExistence type="predicted"/>
<reference evidence="1" key="1">
    <citation type="journal article" date="2016" name="Front. Microbiol.">
        <title>Genome Sequence of the Piezophilic, Mesophilic Sulfate-Reducing Bacterium Desulfovibrio indicus J2T.</title>
        <authorList>
            <person name="Cao J."/>
            <person name="Maignien L."/>
            <person name="Shao Z."/>
            <person name="Alain K."/>
            <person name="Jebbar M."/>
        </authorList>
    </citation>
    <scope>NUCLEOTIDE SEQUENCE</scope>
    <source>
        <strain evidence="1">DSM 16372</strain>
    </source>
</reference>
<comment type="caution">
    <text evidence="1">The sequence shown here is derived from an EMBL/GenBank/DDBJ whole genome shotgun (WGS) entry which is preliminary data.</text>
</comment>